<evidence type="ECO:0008006" key="4">
    <source>
        <dbReference type="Google" id="ProtNLM"/>
    </source>
</evidence>
<dbReference type="GO" id="GO:0042803">
    <property type="term" value="F:protein homodimerization activity"/>
    <property type="evidence" value="ECO:0007669"/>
    <property type="project" value="InterPro"/>
</dbReference>
<reference evidence="2 3" key="1">
    <citation type="submission" date="2013-10" db="EMBL/GenBank/DDBJ databases">
        <title>The Genome Sequence of Ruminococcus lactaris CC59_002D.</title>
        <authorList>
            <consortium name="The Broad Institute Genomics Platform"/>
            <person name="Earl A."/>
            <person name="Allen-Vercoe E."/>
            <person name="Daigneault M."/>
            <person name="Young S.K."/>
            <person name="Zeng Q."/>
            <person name="Gargeya S."/>
            <person name="Fitzgerald M."/>
            <person name="Abouelleil A."/>
            <person name="Alvarado L."/>
            <person name="Chapman S.B."/>
            <person name="Gainer-Dewar J."/>
            <person name="Goldberg J."/>
            <person name="Griggs A."/>
            <person name="Gujja S."/>
            <person name="Hansen M."/>
            <person name="Howarth C."/>
            <person name="Imamovic A."/>
            <person name="Ireland A."/>
            <person name="Larimer J."/>
            <person name="McCowan C."/>
            <person name="Murphy C."/>
            <person name="Pearson M."/>
            <person name="Poon T.W."/>
            <person name="Priest M."/>
            <person name="Roberts A."/>
            <person name="Saif S."/>
            <person name="Shea T."/>
            <person name="Sykes S."/>
            <person name="Wortman J."/>
            <person name="Nusbaum C."/>
            <person name="Birren B."/>
        </authorList>
    </citation>
    <scope>NUCLEOTIDE SEQUENCE [LARGE SCALE GENOMIC DNA]</scope>
    <source>
        <strain evidence="2 3">CC59_002D</strain>
    </source>
</reference>
<accession>V8C4E7</accession>
<dbReference type="AlphaFoldDB" id="V8C4E7"/>
<dbReference type="GO" id="GO:0006457">
    <property type="term" value="P:protein folding"/>
    <property type="evidence" value="ECO:0007669"/>
    <property type="project" value="InterPro"/>
</dbReference>
<evidence type="ECO:0000313" key="2">
    <source>
        <dbReference type="EMBL" id="ETD22268.1"/>
    </source>
</evidence>
<organism evidence="2 3">
    <name type="scientific">[Ruminococcus] lactaris CC59_002D</name>
    <dbReference type="NCBI Taxonomy" id="1073376"/>
    <lineage>
        <taxon>Bacteria</taxon>
        <taxon>Bacillati</taxon>
        <taxon>Bacillota</taxon>
        <taxon>Clostridia</taxon>
        <taxon>Lachnospirales</taxon>
        <taxon>Lachnospiraceae</taxon>
        <taxon>Mediterraneibacter</taxon>
    </lineage>
</organism>
<proteinExistence type="predicted"/>
<dbReference type="Proteomes" id="UP000018683">
    <property type="component" value="Unassembled WGS sequence"/>
</dbReference>
<dbReference type="EMBL" id="AZJE01000017">
    <property type="protein sequence ID" value="ETD22268.1"/>
    <property type="molecule type" value="Genomic_DNA"/>
</dbReference>
<dbReference type="HOGENOM" id="CLU_657023_0_0_9"/>
<dbReference type="RefSeq" id="WP_023921825.1">
    <property type="nucleotide sequence ID" value="NZ_KI669408.1"/>
</dbReference>
<evidence type="ECO:0000313" key="3">
    <source>
        <dbReference type="Proteomes" id="UP000018683"/>
    </source>
</evidence>
<comment type="caution">
    <text evidence="2">The sequence shown here is derived from an EMBL/GenBank/DDBJ whole genome shotgun (WGS) entry which is preliminary data.</text>
</comment>
<name>V8C4E7_9FIRM</name>
<gene>
    <name evidence="2" type="ORF">HMPREF1202_01332</name>
</gene>
<dbReference type="GO" id="GO:0000774">
    <property type="term" value="F:adenyl-nucleotide exchange factor activity"/>
    <property type="evidence" value="ECO:0007669"/>
    <property type="project" value="InterPro"/>
</dbReference>
<dbReference type="STRING" id="1073376.HMPREF1202_01332"/>
<protein>
    <recommendedName>
        <fullName evidence="4">Nucleotide exchange factor GrpE</fullName>
    </recommendedName>
</protein>
<dbReference type="PATRIC" id="fig|1073376.3.peg.1370"/>
<dbReference type="GO" id="GO:0051087">
    <property type="term" value="F:protein-folding chaperone binding"/>
    <property type="evidence" value="ECO:0007669"/>
    <property type="project" value="InterPro"/>
</dbReference>
<keyword evidence="1" id="KW-0175">Coiled coil</keyword>
<evidence type="ECO:0000256" key="1">
    <source>
        <dbReference type="SAM" id="Coils"/>
    </source>
</evidence>
<dbReference type="InterPro" id="IPR000740">
    <property type="entry name" value="GrpE"/>
</dbReference>
<sequence>MNLESYFNKLKSDFPDINLPGIFEAEDYNESQLKINGIWTNYLYGCGVIRKNDRYVYLETDQERGYISVVKEFENKESLEQYICNRFTIIANASRDSNSKEEMAVRFVQQKYKYSEKQSRRMVAQIAKHKEIFEEFFNYARVGRFCKKDKSQTQVHGYTAEFLSKEYNLSPLGAYNYLVYLIEDPERALADLKAGLPTKDSSRFEKFIDQEEVQGKMDEKITTPVEEIAEPQKTPAETPAEQTALLEKLDAVQQALAALQQTFNDKIAEDTHKNSLFDNMHRELVRYQNGALDKIVDTIALDIIQLVDTTKGHVRVYDKKEPTEENYKKLLRIVKGIAEDLEDILYRQNIESYRVPGHEVDTRRQKIIQTVPTDDKSKDNLIAVRAADGYEKGDKVLRPERIKIFKYEAPATKPTENN</sequence>
<feature type="coiled-coil region" evidence="1">
    <location>
        <begin position="242"/>
        <end position="269"/>
    </location>
</feature>
<dbReference type="OrthoDB" id="2046768at2"/>
<dbReference type="Pfam" id="PF01025">
    <property type="entry name" value="GrpE"/>
    <property type="match status" value="1"/>
</dbReference>